<evidence type="ECO:0000313" key="3">
    <source>
        <dbReference type="Proteomes" id="UP000314294"/>
    </source>
</evidence>
<comment type="caution">
    <text evidence="2">The sequence shown here is derived from an EMBL/GenBank/DDBJ whole genome shotgun (WGS) entry which is preliminary data.</text>
</comment>
<feature type="region of interest" description="Disordered" evidence="1">
    <location>
        <begin position="85"/>
        <end position="104"/>
    </location>
</feature>
<evidence type="ECO:0000256" key="1">
    <source>
        <dbReference type="SAM" id="MobiDB-lite"/>
    </source>
</evidence>
<protein>
    <submittedName>
        <fullName evidence="2">Uncharacterized protein</fullName>
    </submittedName>
</protein>
<sequence length="104" mass="11604">MFRFGPRFRLNERRSAIQCPRVIVLVLHGAAARLSEFLMWYPGNGRVSMAITDLAVETADSQGPRFVPSFSSSLGSLQCNFHRNGAMPSDCGEKRKEGEKESKL</sequence>
<organism evidence="2 3">
    <name type="scientific">Liparis tanakae</name>
    <name type="common">Tanaka's snailfish</name>
    <dbReference type="NCBI Taxonomy" id="230148"/>
    <lineage>
        <taxon>Eukaryota</taxon>
        <taxon>Metazoa</taxon>
        <taxon>Chordata</taxon>
        <taxon>Craniata</taxon>
        <taxon>Vertebrata</taxon>
        <taxon>Euteleostomi</taxon>
        <taxon>Actinopterygii</taxon>
        <taxon>Neopterygii</taxon>
        <taxon>Teleostei</taxon>
        <taxon>Neoteleostei</taxon>
        <taxon>Acanthomorphata</taxon>
        <taxon>Eupercaria</taxon>
        <taxon>Perciformes</taxon>
        <taxon>Cottioidei</taxon>
        <taxon>Cottales</taxon>
        <taxon>Liparidae</taxon>
        <taxon>Liparis</taxon>
    </lineage>
</organism>
<name>A0A4Z2I3T9_9TELE</name>
<dbReference type="EMBL" id="SRLO01000135">
    <property type="protein sequence ID" value="TNN72608.1"/>
    <property type="molecule type" value="Genomic_DNA"/>
</dbReference>
<proteinExistence type="predicted"/>
<feature type="compositionally biased region" description="Basic and acidic residues" evidence="1">
    <location>
        <begin position="91"/>
        <end position="104"/>
    </location>
</feature>
<dbReference type="Proteomes" id="UP000314294">
    <property type="component" value="Unassembled WGS sequence"/>
</dbReference>
<accession>A0A4Z2I3T9</accession>
<dbReference type="AlphaFoldDB" id="A0A4Z2I3T9"/>
<reference evidence="2 3" key="1">
    <citation type="submission" date="2019-03" db="EMBL/GenBank/DDBJ databases">
        <title>First draft genome of Liparis tanakae, snailfish: a comprehensive survey of snailfish specific genes.</title>
        <authorList>
            <person name="Kim W."/>
            <person name="Song I."/>
            <person name="Jeong J.-H."/>
            <person name="Kim D."/>
            <person name="Kim S."/>
            <person name="Ryu S."/>
            <person name="Song J.Y."/>
            <person name="Lee S.K."/>
        </authorList>
    </citation>
    <scope>NUCLEOTIDE SEQUENCE [LARGE SCALE GENOMIC DNA]</scope>
    <source>
        <tissue evidence="2">Muscle</tissue>
    </source>
</reference>
<evidence type="ECO:0000313" key="2">
    <source>
        <dbReference type="EMBL" id="TNN72608.1"/>
    </source>
</evidence>
<keyword evidence="3" id="KW-1185">Reference proteome</keyword>
<gene>
    <name evidence="2" type="ORF">EYF80_017215</name>
</gene>